<gene>
    <name evidence="1" type="ORF">PILCRDRAFT_726788</name>
</gene>
<dbReference type="HOGENOM" id="CLU_153335_0_0_1"/>
<organism evidence="1 2">
    <name type="scientific">Piloderma croceum (strain F 1598)</name>
    <dbReference type="NCBI Taxonomy" id="765440"/>
    <lineage>
        <taxon>Eukaryota</taxon>
        <taxon>Fungi</taxon>
        <taxon>Dikarya</taxon>
        <taxon>Basidiomycota</taxon>
        <taxon>Agaricomycotina</taxon>
        <taxon>Agaricomycetes</taxon>
        <taxon>Agaricomycetidae</taxon>
        <taxon>Atheliales</taxon>
        <taxon>Atheliaceae</taxon>
        <taxon>Piloderma</taxon>
    </lineage>
</organism>
<dbReference type="AlphaFoldDB" id="A0A0C3AI77"/>
<dbReference type="OrthoDB" id="1577640at2759"/>
<keyword evidence="2" id="KW-1185">Reference proteome</keyword>
<dbReference type="EMBL" id="KN833080">
    <property type="protein sequence ID" value="KIM73518.1"/>
    <property type="molecule type" value="Genomic_DNA"/>
</dbReference>
<dbReference type="STRING" id="765440.A0A0C3AI77"/>
<name>A0A0C3AI77_PILCF</name>
<reference evidence="1 2" key="1">
    <citation type="submission" date="2014-04" db="EMBL/GenBank/DDBJ databases">
        <authorList>
            <consortium name="DOE Joint Genome Institute"/>
            <person name="Kuo A."/>
            <person name="Tarkka M."/>
            <person name="Buscot F."/>
            <person name="Kohler A."/>
            <person name="Nagy L.G."/>
            <person name="Floudas D."/>
            <person name="Copeland A."/>
            <person name="Barry K.W."/>
            <person name="Cichocki N."/>
            <person name="Veneault-Fourrey C."/>
            <person name="LaButti K."/>
            <person name="Lindquist E.A."/>
            <person name="Lipzen A."/>
            <person name="Lundell T."/>
            <person name="Morin E."/>
            <person name="Murat C."/>
            <person name="Sun H."/>
            <person name="Tunlid A."/>
            <person name="Henrissat B."/>
            <person name="Grigoriev I.V."/>
            <person name="Hibbett D.S."/>
            <person name="Martin F."/>
            <person name="Nordberg H.P."/>
            <person name="Cantor M.N."/>
            <person name="Hua S.X."/>
        </authorList>
    </citation>
    <scope>NUCLEOTIDE SEQUENCE [LARGE SCALE GENOMIC DNA]</scope>
    <source>
        <strain evidence="1 2">F 1598</strain>
    </source>
</reference>
<protein>
    <recommendedName>
        <fullName evidence="3">Fungal N-terminal domain-containing protein</fullName>
    </recommendedName>
</protein>
<evidence type="ECO:0000313" key="1">
    <source>
        <dbReference type="EMBL" id="KIM73518.1"/>
    </source>
</evidence>
<evidence type="ECO:0008006" key="3">
    <source>
        <dbReference type="Google" id="ProtNLM"/>
    </source>
</evidence>
<accession>A0A0C3AI77</accession>
<sequence>MAEVIGLASAVAGLVTLVGQVAKLSYIFLSDIRGASKSQKLYLQEVSALTEVLLRIEQALEVPELGVVRPSISTKTLQDCQELLGSLKTSLEKATKNSSRIEKLKSSVKWPFDENEVKKLVGMLHRYRLVLRYILTT</sequence>
<reference evidence="2" key="2">
    <citation type="submission" date="2015-01" db="EMBL/GenBank/DDBJ databases">
        <title>Evolutionary Origins and Diversification of the Mycorrhizal Mutualists.</title>
        <authorList>
            <consortium name="DOE Joint Genome Institute"/>
            <consortium name="Mycorrhizal Genomics Consortium"/>
            <person name="Kohler A."/>
            <person name="Kuo A."/>
            <person name="Nagy L.G."/>
            <person name="Floudas D."/>
            <person name="Copeland A."/>
            <person name="Barry K.W."/>
            <person name="Cichocki N."/>
            <person name="Veneault-Fourrey C."/>
            <person name="LaButti K."/>
            <person name="Lindquist E.A."/>
            <person name="Lipzen A."/>
            <person name="Lundell T."/>
            <person name="Morin E."/>
            <person name="Murat C."/>
            <person name="Riley R."/>
            <person name="Ohm R."/>
            <person name="Sun H."/>
            <person name="Tunlid A."/>
            <person name="Henrissat B."/>
            <person name="Grigoriev I.V."/>
            <person name="Hibbett D.S."/>
            <person name="Martin F."/>
        </authorList>
    </citation>
    <scope>NUCLEOTIDE SEQUENCE [LARGE SCALE GENOMIC DNA]</scope>
    <source>
        <strain evidence="2">F 1598</strain>
    </source>
</reference>
<evidence type="ECO:0000313" key="2">
    <source>
        <dbReference type="Proteomes" id="UP000054166"/>
    </source>
</evidence>
<proteinExistence type="predicted"/>
<dbReference type="InParanoid" id="A0A0C3AI77"/>
<dbReference type="Proteomes" id="UP000054166">
    <property type="component" value="Unassembled WGS sequence"/>
</dbReference>